<reference evidence="2" key="1">
    <citation type="submission" date="2016-11" db="EMBL/GenBank/DDBJ databases">
        <authorList>
            <person name="Varghese N."/>
            <person name="Submissions S."/>
        </authorList>
    </citation>
    <scope>NUCLEOTIDE SEQUENCE [LARGE SCALE GENOMIC DNA]</scope>
    <source>
        <strain evidence="2">CGMCC 1.6496</strain>
    </source>
</reference>
<keyword evidence="1" id="KW-0167">Capsid protein</keyword>
<dbReference type="Proteomes" id="UP000184079">
    <property type="component" value="Unassembled WGS sequence"/>
</dbReference>
<keyword evidence="1" id="KW-0946">Virion</keyword>
<organism evidence="1 2">
    <name type="scientific">Virgibacillus chiguensis</name>
    <dbReference type="NCBI Taxonomy" id="411959"/>
    <lineage>
        <taxon>Bacteria</taxon>
        <taxon>Bacillati</taxon>
        <taxon>Bacillota</taxon>
        <taxon>Bacilli</taxon>
        <taxon>Bacillales</taxon>
        <taxon>Bacillaceae</taxon>
        <taxon>Virgibacillus</taxon>
    </lineage>
</organism>
<dbReference type="OrthoDB" id="1655185at2"/>
<accession>A0A1M5VNJ4</accession>
<dbReference type="InterPro" id="IPR019593">
    <property type="entry name" value="Spore_coat_protein_Z/Y"/>
</dbReference>
<name>A0A1M5VNJ4_9BACI</name>
<gene>
    <name evidence="1" type="ORF">SAMN05421807_11323</name>
</gene>
<keyword evidence="2" id="KW-1185">Reference proteome</keyword>
<evidence type="ECO:0000313" key="2">
    <source>
        <dbReference type="Proteomes" id="UP000184079"/>
    </source>
</evidence>
<sequence length="152" mass="16512">MGCGKDFDTGNCVCDILKEIADAQNDVIENCCDSSCEQSINDLLGETDQGNGLDTVPVILYCKGTCKPFKGYGAHPSNIGDIVASFYFRVKKVTNDCCAVIELLRDPRDDKENPDNPVEQDTKPLRATGICITVDLNCFCHVTCLPAINALN</sequence>
<dbReference type="AlphaFoldDB" id="A0A1M5VNJ4"/>
<proteinExistence type="predicted"/>
<dbReference type="Pfam" id="PF10612">
    <property type="entry name" value="Spore-coat_CotZ"/>
    <property type="match status" value="1"/>
</dbReference>
<protein>
    <submittedName>
        <fullName evidence="1">Spore coat protein Z</fullName>
    </submittedName>
</protein>
<dbReference type="RefSeq" id="WP_073010817.1">
    <property type="nucleotide sequence ID" value="NZ_FQXD01000013.1"/>
</dbReference>
<dbReference type="EMBL" id="FQXD01000013">
    <property type="protein sequence ID" value="SHH76822.1"/>
    <property type="molecule type" value="Genomic_DNA"/>
</dbReference>
<evidence type="ECO:0000313" key="1">
    <source>
        <dbReference type="EMBL" id="SHH76822.1"/>
    </source>
</evidence>